<evidence type="ECO:0000313" key="9">
    <source>
        <dbReference type="EMBL" id="RUT32671.1"/>
    </source>
</evidence>
<feature type="chain" id="PRO_5019308670" description="Transporter" evidence="8">
    <location>
        <begin position="27"/>
        <end position="461"/>
    </location>
</feature>
<accession>A0A433XEZ4</accession>
<name>A0A433XEZ4_9HYPH</name>
<dbReference type="InterPro" id="IPR010130">
    <property type="entry name" value="T1SS_OMP_TolC"/>
</dbReference>
<dbReference type="AlphaFoldDB" id="A0A433XEZ4"/>
<dbReference type="SUPFAM" id="SSF56954">
    <property type="entry name" value="Outer membrane efflux proteins (OEP)"/>
    <property type="match status" value="1"/>
</dbReference>
<keyword evidence="7" id="KW-0998">Cell outer membrane</keyword>
<organism evidence="9 10">
    <name type="scientific">Arsenicitalea aurantiaca</name>
    <dbReference type="NCBI Taxonomy" id="1783274"/>
    <lineage>
        <taxon>Bacteria</taxon>
        <taxon>Pseudomonadati</taxon>
        <taxon>Pseudomonadota</taxon>
        <taxon>Alphaproteobacteria</taxon>
        <taxon>Hyphomicrobiales</taxon>
        <taxon>Devosiaceae</taxon>
        <taxon>Arsenicitalea</taxon>
    </lineage>
</organism>
<evidence type="ECO:0008006" key="11">
    <source>
        <dbReference type="Google" id="ProtNLM"/>
    </source>
</evidence>
<keyword evidence="3" id="KW-0813">Transport</keyword>
<proteinExistence type="inferred from homology"/>
<evidence type="ECO:0000256" key="4">
    <source>
        <dbReference type="ARBA" id="ARBA00022452"/>
    </source>
</evidence>
<dbReference type="PANTHER" id="PTHR30026:SF22">
    <property type="entry name" value="OUTER MEMBRANE EFFLUX PROTEIN"/>
    <property type="match status" value="1"/>
</dbReference>
<evidence type="ECO:0000256" key="3">
    <source>
        <dbReference type="ARBA" id="ARBA00022448"/>
    </source>
</evidence>
<dbReference type="GO" id="GO:0009279">
    <property type="term" value="C:cell outer membrane"/>
    <property type="evidence" value="ECO:0007669"/>
    <property type="project" value="UniProtKB-SubCell"/>
</dbReference>
<evidence type="ECO:0000256" key="6">
    <source>
        <dbReference type="ARBA" id="ARBA00023136"/>
    </source>
</evidence>
<feature type="signal peptide" evidence="8">
    <location>
        <begin position="1"/>
        <end position="26"/>
    </location>
</feature>
<evidence type="ECO:0000256" key="2">
    <source>
        <dbReference type="ARBA" id="ARBA00007613"/>
    </source>
</evidence>
<dbReference type="PANTHER" id="PTHR30026">
    <property type="entry name" value="OUTER MEMBRANE PROTEIN TOLC"/>
    <property type="match status" value="1"/>
</dbReference>
<dbReference type="Proteomes" id="UP000281547">
    <property type="component" value="Unassembled WGS sequence"/>
</dbReference>
<reference evidence="9 10" key="1">
    <citation type="journal article" date="2016" name="Int. J. Syst. Evol. Microbiol.">
        <title>Arsenicitalea aurantiaca gen. nov., sp. nov., a new member of the family Hyphomicrobiaceae, isolated from high-arsenic sediment.</title>
        <authorList>
            <person name="Mu Y."/>
            <person name="Zhou L."/>
            <person name="Zeng X.C."/>
            <person name="Liu L."/>
            <person name="Pan Y."/>
            <person name="Chen X."/>
            <person name="Wang J."/>
            <person name="Li S."/>
            <person name="Li W.J."/>
            <person name="Wang Y."/>
        </authorList>
    </citation>
    <scope>NUCLEOTIDE SEQUENCE [LARGE SCALE GENOMIC DNA]</scope>
    <source>
        <strain evidence="9 10">42-50</strain>
    </source>
</reference>
<comment type="caution">
    <text evidence="9">The sequence shown here is derived from an EMBL/GenBank/DDBJ whole genome shotgun (WGS) entry which is preliminary data.</text>
</comment>
<keyword evidence="4" id="KW-1134">Transmembrane beta strand</keyword>
<keyword evidence="8" id="KW-0732">Signal</keyword>
<dbReference type="GO" id="GO:0015562">
    <property type="term" value="F:efflux transmembrane transporter activity"/>
    <property type="evidence" value="ECO:0007669"/>
    <property type="project" value="InterPro"/>
</dbReference>
<keyword evidence="5" id="KW-0812">Transmembrane</keyword>
<dbReference type="OrthoDB" id="9789368at2"/>
<keyword evidence="6" id="KW-0472">Membrane</keyword>
<keyword evidence="10" id="KW-1185">Reference proteome</keyword>
<dbReference type="NCBIfam" id="TIGR01844">
    <property type="entry name" value="type_I_sec_TolC"/>
    <property type="match status" value="1"/>
</dbReference>
<evidence type="ECO:0000256" key="7">
    <source>
        <dbReference type="ARBA" id="ARBA00023237"/>
    </source>
</evidence>
<evidence type="ECO:0000313" key="10">
    <source>
        <dbReference type="Proteomes" id="UP000281547"/>
    </source>
</evidence>
<sequence>MKSIRPLRRLALALAMTASLPGLAQAQSLREALEYAYTNNPNIASALLSVKSSAEDIALRRASQRPSIGLNADVGASFSVMGSTDTPLGPSGPSSSFNTSYGLDMDFRQNVFDNNRSNSQLEQARALTELSTYALRNQEQNVLLSVAQAYMNVVRDTQLVQLRQDNVAFFQRQVGSAEDRLRLGEGTRTDVSQAQTRLAQGVASYQAAIASLQSSQASFQRWVGRPPQGLNGSFDFSPYVPGSLDQAIASADNRHPAILTAAASVRASQAGADAARAAFGPTLNMIGSLCALGCFGGNTPGMSGNVGLQLSIPLYQGGALGATMRKANIETMRSEVDALAVRDQVRESVISAWSTLQNATAQIQSAQQAVSAGQLVVEGIVQERDVGQRTTLDVLDAQAELTTAREGLIGANASRVIAAFSLIAATGRLSPSDLGLRVEVKSAEGYVQQVEDVWQELRALQ</sequence>
<gene>
    <name evidence="9" type="ORF">EMQ25_05870</name>
</gene>
<evidence type="ECO:0000256" key="8">
    <source>
        <dbReference type="SAM" id="SignalP"/>
    </source>
</evidence>
<protein>
    <recommendedName>
        <fullName evidence="11">Transporter</fullName>
    </recommendedName>
</protein>
<comment type="subcellular location">
    <subcellularLocation>
        <location evidence="1">Cell outer membrane</location>
    </subcellularLocation>
</comment>
<comment type="similarity">
    <text evidence="2">Belongs to the outer membrane factor (OMF) (TC 1.B.17) family.</text>
</comment>
<evidence type="ECO:0000256" key="1">
    <source>
        <dbReference type="ARBA" id="ARBA00004442"/>
    </source>
</evidence>
<dbReference type="RefSeq" id="WP_127187628.1">
    <property type="nucleotide sequence ID" value="NZ_RZNJ01000002.1"/>
</dbReference>
<evidence type="ECO:0000256" key="5">
    <source>
        <dbReference type="ARBA" id="ARBA00022692"/>
    </source>
</evidence>
<dbReference type="EMBL" id="RZNJ01000002">
    <property type="protein sequence ID" value="RUT32671.1"/>
    <property type="molecule type" value="Genomic_DNA"/>
</dbReference>
<dbReference type="InterPro" id="IPR003423">
    <property type="entry name" value="OMP_efflux"/>
</dbReference>
<dbReference type="GO" id="GO:1990281">
    <property type="term" value="C:efflux pump complex"/>
    <property type="evidence" value="ECO:0007669"/>
    <property type="project" value="TreeGrafter"/>
</dbReference>
<dbReference type="Gene3D" id="1.20.1600.10">
    <property type="entry name" value="Outer membrane efflux proteins (OEP)"/>
    <property type="match status" value="1"/>
</dbReference>
<dbReference type="GO" id="GO:0015288">
    <property type="term" value="F:porin activity"/>
    <property type="evidence" value="ECO:0007669"/>
    <property type="project" value="TreeGrafter"/>
</dbReference>
<dbReference type="InterPro" id="IPR051906">
    <property type="entry name" value="TolC-like"/>
</dbReference>
<dbReference type="Pfam" id="PF02321">
    <property type="entry name" value="OEP"/>
    <property type="match status" value="2"/>
</dbReference>